<organism evidence="2 3">
    <name type="scientific">Sinisalibacter aestuarii</name>
    <dbReference type="NCBI Taxonomy" id="2949426"/>
    <lineage>
        <taxon>Bacteria</taxon>
        <taxon>Pseudomonadati</taxon>
        <taxon>Pseudomonadota</taxon>
        <taxon>Alphaproteobacteria</taxon>
        <taxon>Rhodobacterales</taxon>
        <taxon>Roseobacteraceae</taxon>
        <taxon>Sinisalibacter</taxon>
    </lineage>
</organism>
<proteinExistence type="predicted"/>
<evidence type="ECO:0000313" key="2">
    <source>
        <dbReference type="EMBL" id="GKY87099.1"/>
    </source>
</evidence>
<dbReference type="Pfam" id="PF00903">
    <property type="entry name" value="Glyoxalase"/>
    <property type="match status" value="1"/>
</dbReference>
<dbReference type="InterPro" id="IPR004360">
    <property type="entry name" value="Glyas_Fos-R_dOase_dom"/>
</dbReference>
<protein>
    <submittedName>
        <fullName evidence="2">VOC family protein</fullName>
    </submittedName>
</protein>
<accession>A0ABQ5LQ98</accession>
<dbReference type="SUPFAM" id="SSF54593">
    <property type="entry name" value="Glyoxalase/Bleomycin resistance protein/Dihydroxybiphenyl dioxygenase"/>
    <property type="match status" value="1"/>
</dbReference>
<name>A0ABQ5LQ98_9RHOB</name>
<dbReference type="Gene3D" id="3.10.180.10">
    <property type="entry name" value="2,3-Dihydroxybiphenyl 1,2-Dioxygenase, domain 1"/>
    <property type="match status" value="1"/>
</dbReference>
<dbReference type="EMBL" id="BROH01000002">
    <property type="protein sequence ID" value="GKY87099.1"/>
    <property type="molecule type" value="Genomic_DNA"/>
</dbReference>
<reference evidence="2" key="1">
    <citation type="journal article" date="2023" name="Int. J. Syst. Evol. Microbiol.">
        <title>Sinisalibacter aestuarii sp. nov., isolated from estuarine sediment of the Arakawa River.</title>
        <authorList>
            <person name="Arafat S.T."/>
            <person name="Hirano S."/>
            <person name="Sato A."/>
            <person name="Takeuchi K."/>
            <person name="Yasuda T."/>
            <person name="Terahara T."/>
            <person name="Hamada M."/>
            <person name="Kobayashi T."/>
        </authorList>
    </citation>
    <scope>NUCLEOTIDE SEQUENCE</scope>
    <source>
        <strain evidence="2">B-399</strain>
    </source>
</reference>
<dbReference type="CDD" id="cd06588">
    <property type="entry name" value="PhnB_like"/>
    <property type="match status" value="1"/>
</dbReference>
<keyword evidence="3" id="KW-1185">Reference proteome</keyword>
<gene>
    <name evidence="2" type="ORF">STA1M1_09680</name>
</gene>
<sequence>MQTAIYLFFSGNCREAFTHYGEVFGATPDIMSAADMPPGEGVPEMPADTVMHAALRLGDDWIFGSDDPSGSTPAMAGCNLSVSLPNDAETRRVYQALSEGGDIRQPLAPEFWTSLYSAFTDRHGIRWMVMTESAQP</sequence>
<dbReference type="InterPro" id="IPR028973">
    <property type="entry name" value="PhnB-like"/>
</dbReference>
<dbReference type="PANTHER" id="PTHR33990:SF1">
    <property type="entry name" value="PROTEIN YJDN"/>
    <property type="match status" value="1"/>
</dbReference>
<dbReference type="PANTHER" id="PTHR33990">
    <property type="entry name" value="PROTEIN YJDN-RELATED"/>
    <property type="match status" value="1"/>
</dbReference>
<evidence type="ECO:0000259" key="1">
    <source>
        <dbReference type="Pfam" id="PF00903"/>
    </source>
</evidence>
<dbReference type="RefSeq" id="WP_281841075.1">
    <property type="nucleotide sequence ID" value="NZ_BROH01000002.1"/>
</dbReference>
<dbReference type="InterPro" id="IPR029068">
    <property type="entry name" value="Glyas_Bleomycin-R_OHBP_Dase"/>
</dbReference>
<feature type="domain" description="Glyoxalase/fosfomycin resistance/dioxygenase" evidence="1">
    <location>
        <begin position="8"/>
        <end position="129"/>
    </location>
</feature>
<comment type="caution">
    <text evidence="2">The sequence shown here is derived from an EMBL/GenBank/DDBJ whole genome shotgun (WGS) entry which is preliminary data.</text>
</comment>
<evidence type="ECO:0000313" key="3">
    <source>
        <dbReference type="Proteomes" id="UP001144205"/>
    </source>
</evidence>
<dbReference type="Proteomes" id="UP001144205">
    <property type="component" value="Unassembled WGS sequence"/>
</dbReference>